<name>A0ABD3NGA0_9STRA</name>
<evidence type="ECO:0000313" key="3">
    <source>
        <dbReference type="EMBL" id="KAL3774994.1"/>
    </source>
</evidence>
<comment type="caution">
    <text evidence="3">The sequence shown here is derived from an EMBL/GenBank/DDBJ whole genome shotgun (WGS) entry which is preliminary data.</text>
</comment>
<evidence type="ECO:0000256" key="1">
    <source>
        <dbReference type="SAM" id="MobiDB-lite"/>
    </source>
</evidence>
<feature type="compositionally biased region" description="Polar residues" evidence="1">
    <location>
        <begin position="173"/>
        <end position="198"/>
    </location>
</feature>
<evidence type="ECO:0000256" key="2">
    <source>
        <dbReference type="SAM" id="SignalP"/>
    </source>
</evidence>
<dbReference type="AlphaFoldDB" id="A0ABD3NGA0"/>
<gene>
    <name evidence="3" type="ORF">ACHAWO_003572</name>
</gene>
<feature type="chain" id="PRO_5044773489" evidence="2">
    <location>
        <begin position="22"/>
        <end position="304"/>
    </location>
</feature>
<accession>A0ABD3NGA0</accession>
<dbReference type="Proteomes" id="UP001530400">
    <property type="component" value="Unassembled WGS sequence"/>
</dbReference>
<feature type="signal peptide" evidence="2">
    <location>
        <begin position="1"/>
        <end position="21"/>
    </location>
</feature>
<protein>
    <submittedName>
        <fullName evidence="3">Uncharacterized protein</fullName>
    </submittedName>
</protein>
<dbReference type="EMBL" id="JALLPJ020001170">
    <property type="protein sequence ID" value="KAL3774994.1"/>
    <property type="molecule type" value="Genomic_DNA"/>
</dbReference>
<organism evidence="3 4">
    <name type="scientific">Cyclotella atomus</name>
    <dbReference type="NCBI Taxonomy" id="382360"/>
    <lineage>
        <taxon>Eukaryota</taxon>
        <taxon>Sar</taxon>
        <taxon>Stramenopiles</taxon>
        <taxon>Ochrophyta</taxon>
        <taxon>Bacillariophyta</taxon>
        <taxon>Coscinodiscophyceae</taxon>
        <taxon>Thalassiosirophycidae</taxon>
        <taxon>Stephanodiscales</taxon>
        <taxon>Stephanodiscaceae</taxon>
        <taxon>Cyclotella</taxon>
    </lineage>
</organism>
<proteinExistence type="predicted"/>
<evidence type="ECO:0000313" key="4">
    <source>
        <dbReference type="Proteomes" id="UP001530400"/>
    </source>
</evidence>
<sequence length="304" mass="32635">MQFLTCLLSAYVALIAASVSSDEALEHTSSINNHNDTSQTRYPPQMDEYEAALNLLIDITPIVASNNSSWYFRASPANNICKADKSSCSSTDKCCQGGCSTSGKCTCQPNKQWCSNYGSTDSLCCSNLCGTNGRCKCIPQGNSCAVGGEYCCNGLVCDGDSLTCIEEPIQAQSEMPTSKPTKVSSNNEMPTTKQQPEGSSIRGCSDGEAKVSVEIQTDRFGGGEQFQCHGHTNQTEISARCNHNNAIPALTCCLHLITKKVCRYARAGNCDMSRYNSTHGENWLPPMLADSSHCGPNCAPEGCY</sequence>
<feature type="region of interest" description="Disordered" evidence="1">
    <location>
        <begin position="173"/>
        <end position="203"/>
    </location>
</feature>
<keyword evidence="2" id="KW-0732">Signal</keyword>
<keyword evidence="4" id="KW-1185">Reference proteome</keyword>
<reference evidence="3 4" key="1">
    <citation type="submission" date="2024-10" db="EMBL/GenBank/DDBJ databases">
        <title>Updated reference genomes for cyclostephanoid diatoms.</title>
        <authorList>
            <person name="Roberts W.R."/>
            <person name="Alverson A.J."/>
        </authorList>
    </citation>
    <scope>NUCLEOTIDE SEQUENCE [LARGE SCALE GENOMIC DNA]</scope>
    <source>
        <strain evidence="3 4">AJA010-31</strain>
    </source>
</reference>